<feature type="non-terminal residue" evidence="1">
    <location>
        <position position="70"/>
    </location>
</feature>
<dbReference type="AlphaFoldDB" id="A0AAV0R4A7"/>
<evidence type="ECO:0000313" key="1">
    <source>
        <dbReference type="EMBL" id="CAI0551292.1"/>
    </source>
</evidence>
<evidence type="ECO:0000313" key="2">
    <source>
        <dbReference type="Proteomes" id="UP001154282"/>
    </source>
</evidence>
<proteinExistence type="predicted"/>
<keyword evidence="2" id="KW-1185">Reference proteome</keyword>
<sequence length="70" mass="8195">MTLILHAGRKRRWWRALPEPCDARSGIPTGSLANPPLIEEHYSLRFQNRNSLLYTLFSCYSTLPFCFFSF</sequence>
<accession>A0AAV0R4A7</accession>
<protein>
    <submittedName>
        <fullName evidence="1">Uncharacterized protein</fullName>
    </submittedName>
</protein>
<comment type="caution">
    <text evidence="1">The sequence shown here is derived from an EMBL/GenBank/DDBJ whole genome shotgun (WGS) entry which is preliminary data.</text>
</comment>
<organism evidence="1 2">
    <name type="scientific">Linum tenue</name>
    <dbReference type="NCBI Taxonomy" id="586396"/>
    <lineage>
        <taxon>Eukaryota</taxon>
        <taxon>Viridiplantae</taxon>
        <taxon>Streptophyta</taxon>
        <taxon>Embryophyta</taxon>
        <taxon>Tracheophyta</taxon>
        <taxon>Spermatophyta</taxon>
        <taxon>Magnoliopsida</taxon>
        <taxon>eudicotyledons</taxon>
        <taxon>Gunneridae</taxon>
        <taxon>Pentapetalae</taxon>
        <taxon>rosids</taxon>
        <taxon>fabids</taxon>
        <taxon>Malpighiales</taxon>
        <taxon>Linaceae</taxon>
        <taxon>Linum</taxon>
    </lineage>
</organism>
<dbReference type="EMBL" id="CAMGYJ010000010">
    <property type="protein sequence ID" value="CAI0551292.1"/>
    <property type="molecule type" value="Genomic_DNA"/>
</dbReference>
<gene>
    <name evidence="1" type="ORF">LITE_LOCUS45896</name>
</gene>
<name>A0AAV0R4A7_9ROSI</name>
<reference evidence="1" key="1">
    <citation type="submission" date="2022-08" db="EMBL/GenBank/DDBJ databases">
        <authorList>
            <person name="Gutierrez-Valencia J."/>
        </authorList>
    </citation>
    <scope>NUCLEOTIDE SEQUENCE</scope>
</reference>
<dbReference type="Proteomes" id="UP001154282">
    <property type="component" value="Unassembled WGS sequence"/>
</dbReference>